<proteinExistence type="predicted"/>
<dbReference type="PANTHER" id="PTHR38894:SF1">
    <property type="entry name" value="TRANSMEMBRANE PROTEIN"/>
    <property type="match status" value="1"/>
</dbReference>
<dbReference type="EMBL" id="JAQMWT010000350">
    <property type="protein sequence ID" value="KAJ8603495.1"/>
    <property type="molecule type" value="Genomic_DNA"/>
</dbReference>
<keyword evidence="2 6" id="KW-0812">Transmembrane</keyword>
<evidence type="ECO:0000313" key="8">
    <source>
        <dbReference type="EMBL" id="KAJ8603495.1"/>
    </source>
</evidence>
<evidence type="ECO:0000256" key="5">
    <source>
        <dbReference type="SAM" id="MobiDB-lite"/>
    </source>
</evidence>
<feature type="transmembrane region" description="Helical" evidence="6">
    <location>
        <begin position="50"/>
        <end position="72"/>
    </location>
</feature>
<protein>
    <submittedName>
        <fullName evidence="8">Uncharacterized protein</fullName>
    </submittedName>
</protein>
<name>A0AAD7XPF7_9STRA</name>
<feature type="transmembrane region" description="Helical" evidence="6">
    <location>
        <begin position="150"/>
        <end position="170"/>
    </location>
</feature>
<keyword evidence="4 6" id="KW-0472">Membrane</keyword>
<dbReference type="Pfam" id="PF08507">
    <property type="entry name" value="COPI_assoc"/>
    <property type="match status" value="1"/>
</dbReference>
<dbReference type="EMBL" id="JAQMWT010000350">
    <property type="protein sequence ID" value="KAJ8603461.1"/>
    <property type="molecule type" value="Genomic_DNA"/>
</dbReference>
<evidence type="ECO:0000256" key="4">
    <source>
        <dbReference type="ARBA" id="ARBA00023136"/>
    </source>
</evidence>
<evidence type="ECO:0000256" key="2">
    <source>
        <dbReference type="ARBA" id="ARBA00022692"/>
    </source>
</evidence>
<reference evidence="8" key="1">
    <citation type="submission" date="2023-01" db="EMBL/GenBank/DDBJ databases">
        <title>Metagenome sequencing of chrysophaentin producing Chrysophaeum taylorii.</title>
        <authorList>
            <person name="Davison J."/>
            <person name="Bewley C."/>
        </authorList>
    </citation>
    <scope>NUCLEOTIDE SEQUENCE</scope>
    <source>
        <strain evidence="8">NIES-1699</strain>
    </source>
</reference>
<gene>
    <name evidence="7" type="ORF">CTAYLR_005087</name>
    <name evidence="8" type="ORF">CTAYLR_005100</name>
</gene>
<feature type="region of interest" description="Disordered" evidence="5">
    <location>
        <begin position="1"/>
        <end position="44"/>
    </location>
</feature>
<evidence type="ECO:0000313" key="7">
    <source>
        <dbReference type="EMBL" id="KAJ8603461.1"/>
    </source>
</evidence>
<dbReference type="InterPro" id="IPR013714">
    <property type="entry name" value="Golgi_TVP15"/>
</dbReference>
<keyword evidence="9" id="KW-1185">Reference proteome</keyword>
<dbReference type="GO" id="GO:0016020">
    <property type="term" value="C:membrane"/>
    <property type="evidence" value="ECO:0007669"/>
    <property type="project" value="UniProtKB-SubCell"/>
</dbReference>
<accession>A0AAD7XPF7</accession>
<feature type="transmembrane region" description="Helical" evidence="6">
    <location>
        <begin position="84"/>
        <end position="103"/>
    </location>
</feature>
<sequence>MEDQPYWMRDDGARPETVSPMVDSVSPMYTPGPSPEELASEENRSGPPTIVWGFRLIHLGLAVMMAATGALSIMEFGNFNGQQLSELVVSLYLLLFALLWFVFELAEIRPIDYVVYHLKRNCGFLFHPMGKALFIIFVAFLNFGVQDKVLGLATGILCLADGVVLILLYLKYPQWYPAVPKS</sequence>
<evidence type="ECO:0000256" key="6">
    <source>
        <dbReference type="SAM" id="Phobius"/>
    </source>
</evidence>
<dbReference type="Proteomes" id="UP001230188">
    <property type="component" value="Unassembled WGS sequence"/>
</dbReference>
<dbReference type="AlphaFoldDB" id="A0AAD7XPF7"/>
<dbReference type="PANTHER" id="PTHR38894">
    <property type="entry name" value="TRANSMEMBRANE PROTEIN"/>
    <property type="match status" value="1"/>
</dbReference>
<feature type="transmembrane region" description="Helical" evidence="6">
    <location>
        <begin position="123"/>
        <end position="143"/>
    </location>
</feature>
<organism evidence="8 9">
    <name type="scientific">Chrysophaeum taylorii</name>
    <dbReference type="NCBI Taxonomy" id="2483200"/>
    <lineage>
        <taxon>Eukaryota</taxon>
        <taxon>Sar</taxon>
        <taxon>Stramenopiles</taxon>
        <taxon>Ochrophyta</taxon>
        <taxon>Pelagophyceae</taxon>
        <taxon>Pelagomonadales</taxon>
        <taxon>Pelagomonadaceae</taxon>
        <taxon>Chrysophaeum</taxon>
    </lineage>
</organism>
<evidence type="ECO:0000256" key="1">
    <source>
        <dbReference type="ARBA" id="ARBA00004141"/>
    </source>
</evidence>
<evidence type="ECO:0000256" key="3">
    <source>
        <dbReference type="ARBA" id="ARBA00022989"/>
    </source>
</evidence>
<evidence type="ECO:0000313" key="9">
    <source>
        <dbReference type="Proteomes" id="UP001230188"/>
    </source>
</evidence>
<comment type="subcellular location">
    <subcellularLocation>
        <location evidence="1">Membrane</location>
        <topology evidence="1">Multi-pass membrane protein</topology>
    </subcellularLocation>
</comment>
<comment type="caution">
    <text evidence="8">The sequence shown here is derived from an EMBL/GenBank/DDBJ whole genome shotgun (WGS) entry which is preliminary data.</text>
</comment>
<keyword evidence="3 6" id="KW-1133">Transmembrane helix</keyword>